<dbReference type="PROSITE" id="PS51123">
    <property type="entry name" value="OMPA_2"/>
    <property type="match status" value="1"/>
</dbReference>
<reference evidence="8 9" key="1">
    <citation type="submission" date="2020-03" db="EMBL/GenBank/DDBJ databases">
        <authorList>
            <person name="Picone N."/>
        </authorList>
    </citation>
    <scope>NUCLEOTIDE SEQUENCE [LARGE SCALE GENOMIC DNA]</scope>
    <source>
        <strain evidence="8">NSCAC1</strain>
    </source>
</reference>
<dbReference type="KEGG" id="ntg:NSCAC_1298"/>
<feature type="chain" id="PRO_5028943662" evidence="6">
    <location>
        <begin position="24"/>
        <end position="313"/>
    </location>
</feature>
<evidence type="ECO:0000256" key="5">
    <source>
        <dbReference type="PROSITE-ProRule" id="PRU00473"/>
    </source>
</evidence>
<dbReference type="PRINTS" id="PR01023">
    <property type="entry name" value="NAFLGMOTY"/>
</dbReference>
<dbReference type="Proteomes" id="UP000516072">
    <property type="component" value="Chromosome"/>
</dbReference>
<dbReference type="EMBL" id="LR778175">
    <property type="protein sequence ID" value="CAB1276691.1"/>
    <property type="molecule type" value="Genomic_DNA"/>
</dbReference>
<evidence type="ECO:0000256" key="6">
    <source>
        <dbReference type="SAM" id="SignalP"/>
    </source>
</evidence>
<dbReference type="Pfam" id="PF00691">
    <property type="entry name" value="OmpA"/>
    <property type="match status" value="1"/>
</dbReference>
<dbReference type="PANTHER" id="PTHR30329:SF21">
    <property type="entry name" value="LIPOPROTEIN YIAD-RELATED"/>
    <property type="match status" value="1"/>
</dbReference>
<evidence type="ECO:0000313" key="9">
    <source>
        <dbReference type="Proteomes" id="UP000516072"/>
    </source>
</evidence>
<dbReference type="InterPro" id="IPR003367">
    <property type="entry name" value="Thrombospondin_3-like_rpt"/>
</dbReference>
<dbReference type="Gene3D" id="3.30.1330.60">
    <property type="entry name" value="OmpA-like domain"/>
    <property type="match status" value="1"/>
</dbReference>
<dbReference type="GO" id="GO:0007155">
    <property type="term" value="P:cell adhesion"/>
    <property type="evidence" value="ECO:0007669"/>
    <property type="project" value="InterPro"/>
</dbReference>
<feature type="signal peptide" evidence="6">
    <location>
        <begin position="1"/>
        <end position="23"/>
    </location>
</feature>
<evidence type="ECO:0000256" key="1">
    <source>
        <dbReference type="ARBA" id="ARBA00004442"/>
    </source>
</evidence>
<dbReference type="CDD" id="cd07185">
    <property type="entry name" value="OmpA_C-like"/>
    <property type="match status" value="1"/>
</dbReference>
<keyword evidence="9" id="KW-1185">Reference proteome</keyword>
<evidence type="ECO:0000256" key="3">
    <source>
        <dbReference type="ARBA" id="ARBA00023136"/>
    </source>
</evidence>
<dbReference type="InterPro" id="IPR036737">
    <property type="entry name" value="OmpA-like_sf"/>
</dbReference>
<dbReference type="InterPro" id="IPR006664">
    <property type="entry name" value="OMP_bac"/>
</dbReference>
<dbReference type="SUPFAM" id="SSF103088">
    <property type="entry name" value="OmpA-like"/>
    <property type="match status" value="1"/>
</dbReference>
<evidence type="ECO:0000256" key="2">
    <source>
        <dbReference type="ARBA" id="ARBA00022729"/>
    </source>
</evidence>
<dbReference type="PANTHER" id="PTHR30329">
    <property type="entry name" value="STATOR ELEMENT OF FLAGELLAR MOTOR COMPLEX"/>
    <property type="match status" value="1"/>
</dbReference>
<evidence type="ECO:0000256" key="4">
    <source>
        <dbReference type="ARBA" id="ARBA00023237"/>
    </source>
</evidence>
<keyword evidence="3 5" id="KW-0472">Membrane</keyword>
<comment type="subcellular location">
    <subcellularLocation>
        <location evidence="1">Cell outer membrane</location>
    </subcellularLocation>
</comment>
<gene>
    <name evidence="8" type="ORF">NSCAC_1298</name>
</gene>
<dbReference type="GO" id="GO:0009279">
    <property type="term" value="C:cell outer membrane"/>
    <property type="evidence" value="ECO:0007669"/>
    <property type="project" value="UniProtKB-SubCell"/>
</dbReference>
<feature type="domain" description="OmpA-like" evidence="7">
    <location>
        <begin position="198"/>
        <end position="313"/>
    </location>
</feature>
<dbReference type="PRINTS" id="PR01021">
    <property type="entry name" value="OMPADOMAIN"/>
</dbReference>
<evidence type="ECO:0000259" key="7">
    <source>
        <dbReference type="PROSITE" id="PS51123"/>
    </source>
</evidence>
<name>A0A7G1QAU2_9GAMM</name>
<keyword evidence="2 6" id="KW-0732">Signal</keyword>
<dbReference type="GO" id="GO:0005509">
    <property type="term" value="F:calcium ion binding"/>
    <property type="evidence" value="ECO:0007669"/>
    <property type="project" value="InterPro"/>
</dbReference>
<protein>
    <submittedName>
        <fullName evidence="8">OmpA/MotB domain protein</fullName>
    </submittedName>
</protein>
<proteinExistence type="predicted"/>
<dbReference type="InterPro" id="IPR028974">
    <property type="entry name" value="TSP_type-3_rpt"/>
</dbReference>
<dbReference type="InterPro" id="IPR050330">
    <property type="entry name" value="Bact_OuterMem_StrucFunc"/>
</dbReference>
<dbReference type="Pfam" id="PF02412">
    <property type="entry name" value="TSP_3"/>
    <property type="match status" value="4"/>
</dbReference>
<dbReference type="SUPFAM" id="SSF103647">
    <property type="entry name" value="TSP type-3 repeat"/>
    <property type="match status" value="1"/>
</dbReference>
<keyword evidence="4" id="KW-0998">Cell outer membrane</keyword>
<accession>A0A7G1QAU2</accession>
<dbReference type="Gene3D" id="4.10.1080.10">
    <property type="entry name" value="TSP type-3 repeat"/>
    <property type="match status" value="1"/>
</dbReference>
<dbReference type="AlphaFoldDB" id="A0A7G1QAU2"/>
<dbReference type="RefSeq" id="WP_197743993.1">
    <property type="nucleotide sequence ID" value="NZ_LR778175.1"/>
</dbReference>
<sequence length="313" mass="33762">MNNKDITKILAILPILFITCVSAQQPIERDGAWDSYPYEKDFEDHKGWPDCAVMEGNSENKKYLPGKDQVLTWTICRSDSPDSDHDGVYDHIDQCPDTPKWMVVDKKGCPLDTDGDGVPDSVDQCPNTPKGAKVNGVGCTVKDSDGDGVPDSADQCPNTPKGVAVDSVGCPLDSDGDGIADYLDQCPNTPAGITVNDQGCSAPAVLKGVHFEFDSAQLTLEAQDILNNVAQSLQSYPELNISVAGHTDSTGPAIYNKQLSQLRAESVMNYLASHGVDKAKMTAMGYGEEHPIASNLTRDGRTQNRRVELQTSN</sequence>
<evidence type="ECO:0000313" key="8">
    <source>
        <dbReference type="EMBL" id="CAB1276691.1"/>
    </source>
</evidence>
<dbReference type="InterPro" id="IPR006665">
    <property type="entry name" value="OmpA-like"/>
</dbReference>
<organism evidence="8 9">
    <name type="scientific">Candidatus Nitrosacidococcus tergens</name>
    <dbReference type="NCBI Taxonomy" id="553981"/>
    <lineage>
        <taxon>Bacteria</taxon>
        <taxon>Pseudomonadati</taxon>
        <taxon>Pseudomonadota</taxon>
        <taxon>Gammaproteobacteria</taxon>
        <taxon>Chromatiales</taxon>
        <taxon>Chromatiaceae</taxon>
        <taxon>Candidatus Nitrosacidococcus</taxon>
    </lineage>
</organism>